<comment type="pathway">
    <text evidence="4">Protein modification; protein glycosylation.</text>
</comment>
<feature type="transmembrane region" description="Helical" evidence="14">
    <location>
        <begin position="225"/>
        <end position="244"/>
    </location>
</feature>
<feature type="transmembrane region" description="Helical" evidence="14">
    <location>
        <begin position="399"/>
        <end position="419"/>
    </location>
</feature>
<evidence type="ECO:0000256" key="13">
    <source>
        <dbReference type="ARBA" id="ARBA00023211"/>
    </source>
</evidence>
<evidence type="ECO:0000256" key="12">
    <source>
        <dbReference type="ARBA" id="ARBA00023136"/>
    </source>
</evidence>
<dbReference type="GO" id="GO:0012505">
    <property type="term" value="C:endomembrane system"/>
    <property type="evidence" value="ECO:0007669"/>
    <property type="project" value="UniProtKB-SubCell"/>
</dbReference>
<feature type="transmembrane region" description="Helical" evidence="14">
    <location>
        <begin position="127"/>
        <end position="145"/>
    </location>
</feature>
<comment type="similarity">
    <text evidence="5">Belongs to the STT3 family.</text>
</comment>
<evidence type="ECO:0000256" key="8">
    <source>
        <dbReference type="ARBA" id="ARBA00022692"/>
    </source>
</evidence>
<feature type="domain" description="Oligosaccharyl transferase STT3 N-terminal" evidence="15">
    <location>
        <begin position="33"/>
        <end position="364"/>
    </location>
</feature>
<feature type="transmembrane region" description="Helical" evidence="14">
    <location>
        <begin position="341"/>
        <end position="362"/>
    </location>
</feature>
<keyword evidence="11 14" id="KW-1133">Transmembrane helix</keyword>
<evidence type="ECO:0000256" key="14">
    <source>
        <dbReference type="SAM" id="Phobius"/>
    </source>
</evidence>
<comment type="cofactor">
    <cofactor evidence="2">
        <name>Mg(2+)</name>
        <dbReference type="ChEBI" id="CHEBI:18420"/>
    </cofactor>
</comment>
<organism evidence="17">
    <name type="scientific">marine metagenome</name>
    <dbReference type="NCBI Taxonomy" id="408172"/>
    <lineage>
        <taxon>unclassified sequences</taxon>
        <taxon>metagenomes</taxon>
        <taxon>ecological metagenomes</taxon>
    </lineage>
</organism>
<keyword evidence="9" id="KW-0479">Metal-binding</keyword>
<feature type="transmembrane region" description="Helical" evidence="14">
    <location>
        <begin position="374"/>
        <end position="393"/>
    </location>
</feature>
<dbReference type="GO" id="GO:0004576">
    <property type="term" value="F:oligosaccharyl transferase activity"/>
    <property type="evidence" value="ECO:0007669"/>
    <property type="project" value="InterPro"/>
</dbReference>
<dbReference type="UniPathway" id="UPA00378"/>
<dbReference type="InterPro" id="IPR048307">
    <property type="entry name" value="STT3_N"/>
</dbReference>
<evidence type="ECO:0000256" key="4">
    <source>
        <dbReference type="ARBA" id="ARBA00004922"/>
    </source>
</evidence>
<dbReference type="InterPro" id="IPR048999">
    <property type="entry name" value="STT3-PglB_core"/>
</dbReference>
<feature type="transmembrane region" description="Helical" evidence="14">
    <location>
        <begin position="431"/>
        <end position="449"/>
    </location>
</feature>
<gene>
    <name evidence="17" type="ORF">METZ01_LOCUS83711</name>
</gene>
<protein>
    <recommendedName>
        <fullName evidence="18">Dolichyl-phosphooligosaccharide-protein glycotransferase</fullName>
    </recommendedName>
</protein>
<evidence type="ECO:0000256" key="11">
    <source>
        <dbReference type="ARBA" id="ARBA00022989"/>
    </source>
</evidence>
<sequence length="672" mass="74846">MNHRLRLLVIGILVISFSISFVARMQPADYGFELNEFDPFFNFRATKFIVDNGYVEYFAWHDDKSWYPDGRNVSATSQVMLHITTAALYQSFGMGQSLYDFTILFPVIIGSLTTIVIFALVRVLGGTTAGLLASLFFAVSMPVIIRGTVGWFKSEPLGLFYGFLGVYLFLSGIKSDNGKVSFFKLIAGGVFVSLGISSWGGTQFFVILLVLFFLGIPFLRKDKKFITWALPVFVSALLLTIAMFERPGVGFVLGYGGLGLIGSTVFVLSFFQIQKIKVKNNIRYGFLLLGGFVLVGISSIVTNAVSLPSFRYLNAVNPFLSSDNTIVQSVAEHSSVTMEQLFPSLSVLMIFSGIGVWLLFHIKENQNFHIKNDMVLFALIIGFVGIYISSAFIRLEIFGSIAVIILASIGVSLLISNVLKKHSKNSLSSIAKFSFVVVIIVLLTIPVALPVNANWINVVKIPPTILHGGTHFNITTNDWGDALEWIKGNTEHDAVIAAWWDYGYWITAIADRTTLIDNATINQTQIKKVAKIFLSTPDDAWKQLTDMEVDYVLVYIAAQKLSNDIYSPFYALGGGGDEDKKYWILRIAEMPLQEYLYSDNATGTEKFWNSTLLGKMIPFTPLGYLDLSEYSQAEDYQSGYVLYLKDIKYDSNSNEPLQLVYTSPSFDRISEG</sequence>
<dbReference type="PANTHER" id="PTHR13872">
    <property type="entry name" value="DOLICHYL-DIPHOSPHOOLIGOSACCHARIDE--PROTEIN GLYCOSYLTRANSFERASE SUBUNIT"/>
    <property type="match status" value="1"/>
</dbReference>
<accession>A0A381UU23</accession>
<dbReference type="InterPro" id="IPR003674">
    <property type="entry name" value="Oligo_trans_STT3"/>
</dbReference>
<feature type="domain" description="STT3/PglB/AglB core" evidence="16">
    <location>
        <begin position="494"/>
        <end position="552"/>
    </location>
</feature>
<comment type="cofactor">
    <cofactor evidence="1">
        <name>Mn(2+)</name>
        <dbReference type="ChEBI" id="CHEBI:29035"/>
    </cofactor>
</comment>
<keyword evidence="7" id="KW-0808">Transferase</keyword>
<proteinExistence type="inferred from homology"/>
<evidence type="ECO:0000256" key="9">
    <source>
        <dbReference type="ARBA" id="ARBA00022723"/>
    </source>
</evidence>
<evidence type="ECO:0000313" key="17">
    <source>
        <dbReference type="EMBL" id="SVA30857.1"/>
    </source>
</evidence>
<dbReference type="PANTHER" id="PTHR13872:SF1">
    <property type="entry name" value="DOLICHYL-DIPHOSPHOOLIGOSACCHARIDE--PROTEIN GLYCOSYLTRANSFERASE SUBUNIT STT3B"/>
    <property type="match status" value="1"/>
</dbReference>
<feature type="non-terminal residue" evidence="17">
    <location>
        <position position="672"/>
    </location>
</feature>
<keyword evidence="8 14" id="KW-0812">Transmembrane</keyword>
<feature type="transmembrane region" description="Helical" evidence="14">
    <location>
        <begin position="185"/>
        <end position="213"/>
    </location>
</feature>
<feature type="transmembrane region" description="Helical" evidence="14">
    <location>
        <begin position="250"/>
        <end position="273"/>
    </location>
</feature>
<dbReference type="Pfam" id="PF02516">
    <property type="entry name" value="STT3"/>
    <property type="match status" value="1"/>
</dbReference>
<evidence type="ECO:0008006" key="18">
    <source>
        <dbReference type="Google" id="ProtNLM"/>
    </source>
</evidence>
<dbReference type="GO" id="GO:0016020">
    <property type="term" value="C:membrane"/>
    <property type="evidence" value="ECO:0007669"/>
    <property type="project" value="InterPro"/>
</dbReference>
<keyword evidence="12 14" id="KW-0472">Membrane</keyword>
<dbReference type="Gene3D" id="3.40.50.12610">
    <property type="match status" value="1"/>
</dbReference>
<evidence type="ECO:0000259" key="16">
    <source>
        <dbReference type="Pfam" id="PF21436"/>
    </source>
</evidence>
<keyword evidence="10" id="KW-0460">Magnesium</keyword>
<feature type="transmembrane region" description="Helical" evidence="14">
    <location>
        <begin position="285"/>
        <end position="305"/>
    </location>
</feature>
<dbReference type="GO" id="GO:0046872">
    <property type="term" value="F:metal ion binding"/>
    <property type="evidence" value="ECO:0007669"/>
    <property type="project" value="UniProtKB-KW"/>
</dbReference>
<dbReference type="EMBL" id="UINC01006997">
    <property type="protein sequence ID" value="SVA30857.1"/>
    <property type="molecule type" value="Genomic_DNA"/>
</dbReference>
<evidence type="ECO:0000259" key="15">
    <source>
        <dbReference type="Pfam" id="PF02516"/>
    </source>
</evidence>
<evidence type="ECO:0000256" key="2">
    <source>
        <dbReference type="ARBA" id="ARBA00001946"/>
    </source>
</evidence>
<name>A0A381UU23_9ZZZZ</name>
<dbReference type="AlphaFoldDB" id="A0A381UU23"/>
<evidence type="ECO:0000256" key="5">
    <source>
        <dbReference type="ARBA" id="ARBA00010810"/>
    </source>
</evidence>
<keyword evidence="6" id="KW-0328">Glycosyltransferase</keyword>
<evidence type="ECO:0000256" key="3">
    <source>
        <dbReference type="ARBA" id="ARBA00004127"/>
    </source>
</evidence>
<evidence type="ECO:0000256" key="6">
    <source>
        <dbReference type="ARBA" id="ARBA00022676"/>
    </source>
</evidence>
<reference evidence="17" key="1">
    <citation type="submission" date="2018-05" db="EMBL/GenBank/DDBJ databases">
        <authorList>
            <person name="Lanie J.A."/>
            <person name="Ng W.-L."/>
            <person name="Kazmierczak K.M."/>
            <person name="Andrzejewski T.M."/>
            <person name="Davidsen T.M."/>
            <person name="Wayne K.J."/>
            <person name="Tettelin H."/>
            <person name="Glass J.I."/>
            <person name="Rusch D."/>
            <person name="Podicherti R."/>
            <person name="Tsui H.-C.T."/>
            <person name="Winkler M.E."/>
        </authorList>
    </citation>
    <scope>NUCLEOTIDE SEQUENCE</scope>
</reference>
<evidence type="ECO:0000256" key="10">
    <source>
        <dbReference type="ARBA" id="ARBA00022842"/>
    </source>
</evidence>
<comment type="subcellular location">
    <subcellularLocation>
        <location evidence="3">Endomembrane system</location>
        <topology evidence="3">Multi-pass membrane protein</topology>
    </subcellularLocation>
</comment>
<evidence type="ECO:0000256" key="7">
    <source>
        <dbReference type="ARBA" id="ARBA00022679"/>
    </source>
</evidence>
<dbReference type="Pfam" id="PF21436">
    <property type="entry name" value="STT3-PglB_core"/>
    <property type="match status" value="1"/>
</dbReference>
<feature type="transmembrane region" description="Helical" evidence="14">
    <location>
        <begin position="157"/>
        <end position="173"/>
    </location>
</feature>
<feature type="transmembrane region" description="Helical" evidence="14">
    <location>
        <begin position="101"/>
        <end position="121"/>
    </location>
</feature>
<evidence type="ECO:0000256" key="1">
    <source>
        <dbReference type="ARBA" id="ARBA00001936"/>
    </source>
</evidence>
<keyword evidence="13" id="KW-0464">Manganese</keyword>